<keyword evidence="2" id="KW-1185">Reference proteome</keyword>
<accession>A0AA37WP08</accession>
<dbReference type="AlphaFoldDB" id="A0AA37WP08"/>
<dbReference type="PROSITE" id="PS51257">
    <property type="entry name" value="PROKAR_LIPOPROTEIN"/>
    <property type="match status" value="1"/>
</dbReference>
<evidence type="ECO:0000313" key="2">
    <source>
        <dbReference type="Proteomes" id="UP001156870"/>
    </source>
</evidence>
<sequence>MSAHRVSLINHDSRIHVSYALLPLSGSCFSLKHYSVSAIQYSVSAIQYSVSAIKKYEQADLEPSVRYVLALWPIRASERQ</sequence>
<gene>
    <name evidence="1" type="ORF">GCM10007877_37270</name>
</gene>
<proteinExistence type="predicted"/>
<dbReference type="RefSeq" id="WP_232592135.1">
    <property type="nucleotide sequence ID" value="NZ_BSPD01000095.1"/>
</dbReference>
<reference evidence="1 2" key="1">
    <citation type="journal article" date="2014" name="Int. J. Syst. Evol. Microbiol.">
        <title>Complete genome sequence of Corynebacterium casei LMG S-19264T (=DSM 44701T), isolated from a smear-ripened cheese.</title>
        <authorList>
            <consortium name="US DOE Joint Genome Institute (JGI-PGF)"/>
            <person name="Walter F."/>
            <person name="Albersmeier A."/>
            <person name="Kalinowski J."/>
            <person name="Ruckert C."/>
        </authorList>
    </citation>
    <scope>NUCLEOTIDE SEQUENCE [LARGE SCALE GENOMIC DNA]</scope>
    <source>
        <strain evidence="1 2">NBRC 110095</strain>
    </source>
</reference>
<comment type="caution">
    <text evidence="1">The sequence shown here is derived from an EMBL/GenBank/DDBJ whole genome shotgun (WGS) entry which is preliminary data.</text>
</comment>
<dbReference type="Proteomes" id="UP001156870">
    <property type="component" value="Unassembled WGS sequence"/>
</dbReference>
<protein>
    <submittedName>
        <fullName evidence="1">Uncharacterized protein</fullName>
    </submittedName>
</protein>
<evidence type="ECO:0000313" key="1">
    <source>
        <dbReference type="EMBL" id="GLS28008.1"/>
    </source>
</evidence>
<dbReference type="EMBL" id="BSPD01000095">
    <property type="protein sequence ID" value="GLS28008.1"/>
    <property type="molecule type" value="Genomic_DNA"/>
</dbReference>
<name>A0AA37WP08_9GAMM</name>
<organism evidence="1 2">
    <name type="scientific">Marinibactrum halimedae</name>
    <dbReference type="NCBI Taxonomy" id="1444977"/>
    <lineage>
        <taxon>Bacteria</taxon>
        <taxon>Pseudomonadati</taxon>
        <taxon>Pseudomonadota</taxon>
        <taxon>Gammaproteobacteria</taxon>
        <taxon>Cellvibrionales</taxon>
        <taxon>Cellvibrionaceae</taxon>
        <taxon>Marinibactrum</taxon>
    </lineage>
</organism>